<dbReference type="PANTHER" id="PTHR43619:SF2">
    <property type="entry name" value="S-ADENOSYL-L-METHIONINE-DEPENDENT METHYLTRANSFERASES SUPERFAMILY PROTEIN"/>
    <property type="match status" value="1"/>
</dbReference>
<dbReference type="InterPro" id="IPR007213">
    <property type="entry name" value="Ppm1/Ppm2/Tcmp"/>
</dbReference>
<dbReference type="GO" id="GO:0008168">
    <property type="term" value="F:methyltransferase activity"/>
    <property type="evidence" value="ECO:0007669"/>
    <property type="project" value="UniProtKB-KW"/>
</dbReference>
<evidence type="ECO:0000313" key="4">
    <source>
        <dbReference type="Proteomes" id="UP001597018"/>
    </source>
</evidence>
<sequence>MADRIPLTGAQEQLLVPLHARALDSRSPRPVLGDRTAVRALRRIDSRRPRASAWTRTLVTLRARLLDEWSADFLAEHPHAVVLHLGCGLDSRSDRIPLPEGVDWYDVDQPDVIALRRELLPEPPPRHTVAASVADPALLDPIPGDRPVLVEGLVMYLSEEDGLELFRRITAHFPSGELLFDAFSTAGVRLSNRANPAVVTSGARLGWSIDDPHDLEGAVPGLRLVAETPFTGKSEVDDQPWPTRLLLGAMTRVRPLRRLSRLLHYRF</sequence>
<dbReference type="InterPro" id="IPR016874">
    <property type="entry name" value="TcmP-like"/>
</dbReference>
<dbReference type="Pfam" id="PF04072">
    <property type="entry name" value="LCM"/>
    <property type="match status" value="1"/>
</dbReference>
<dbReference type="EMBL" id="JBHTIW010000001">
    <property type="protein sequence ID" value="MFD0918639.1"/>
    <property type="molecule type" value="Genomic_DNA"/>
</dbReference>
<gene>
    <name evidence="3" type="ORF">ACFQ16_02680</name>
</gene>
<protein>
    <submittedName>
        <fullName evidence="3">Class I SAM-dependent methyltransferase</fullName>
    </submittedName>
</protein>
<name>A0ABW3FJH3_9PSEU</name>
<dbReference type="SUPFAM" id="SSF53335">
    <property type="entry name" value="S-adenosyl-L-methionine-dependent methyltransferases"/>
    <property type="match status" value="1"/>
</dbReference>
<evidence type="ECO:0000256" key="2">
    <source>
        <dbReference type="ARBA" id="ARBA00022679"/>
    </source>
</evidence>
<dbReference type="RefSeq" id="WP_345600934.1">
    <property type="nucleotide sequence ID" value="NZ_BAABLT010000022.1"/>
</dbReference>
<reference evidence="4" key="1">
    <citation type="journal article" date="2019" name="Int. J. Syst. Evol. Microbiol.">
        <title>The Global Catalogue of Microorganisms (GCM) 10K type strain sequencing project: providing services to taxonomists for standard genome sequencing and annotation.</title>
        <authorList>
            <consortium name="The Broad Institute Genomics Platform"/>
            <consortium name="The Broad Institute Genome Sequencing Center for Infectious Disease"/>
            <person name="Wu L."/>
            <person name="Ma J."/>
        </authorList>
    </citation>
    <scope>NUCLEOTIDE SEQUENCE [LARGE SCALE GENOMIC DNA]</scope>
    <source>
        <strain evidence="4">CCUG 56401</strain>
    </source>
</reference>
<dbReference type="PIRSF" id="PIRSF028177">
    <property type="entry name" value="Polyketide_synth_Omtfrase_TcmP"/>
    <property type="match status" value="1"/>
</dbReference>
<dbReference type="InterPro" id="IPR029063">
    <property type="entry name" value="SAM-dependent_MTases_sf"/>
</dbReference>
<dbReference type="Proteomes" id="UP001597018">
    <property type="component" value="Unassembled WGS sequence"/>
</dbReference>
<accession>A0ABW3FJH3</accession>
<dbReference type="Gene3D" id="3.40.50.150">
    <property type="entry name" value="Vaccinia Virus protein VP39"/>
    <property type="match status" value="1"/>
</dbReference>
<keyword evidence="1 3" id="KW-0489">Methyltransferase</keyword>
<keyword evidence="4" id="KW-1185">Reference proteome</keyword>
<evidence type="ECO:0000256" key="1">
    <source>
        <dbReference type="ARBA" id="ARBA00022603"/>
    </source>
</evidence>
<dbReference type="PANTHER" id="PTHR43619">
    <property type="entry name" value="S-ADENOSYL-L-METHIONINE-DEPENDENT METHYLTRANSFERASE YKTD-RELATED"/>
    <property type="match status" value="1"/>
</dbReference>
<dbReference type="GO" id="GO:0032259">
    <property type="term" value="P:methylation"/>
    <property type="evidence" value="ECO:0007669"/>
    <property type="project" value="UniProtKB-KW"/>
</dbReference>
<evidence type="ECO:0000313" key="3">
    <source>
        <dbReference type="EMBL" id="MFD0918639.1"/>
    </source>
</evidence>
<comment type="caution">
    <text evidence="3">The sequence shown here is derived from an EMBL/GenBank/DDBJ whole genome shotgun (WGS) entry which is preliminary data.</text>
</comment>
<organism evidence="3 4">
    <name type="scientific">Saccharopolyspora rosea</name>
    <dbReference type="NCBI Taxonomy" id="524884"/>
    <lineage>
        <taxon>Bacteria</taxon>
        <taxon>Bacillati</taxon>
        <taxon>Actinomycetota</taxon>
        <taxon>Actinomycetes</taxon>
        <taxon>Pseudonocardiales</taxon>
        <taxon>Pseudonocardiaceae</taxon>
        <taxon>Saccharopolyspora</taxon>
    </lineage>
</organism>
<keyword evidence="2" id="KW-0808">Transferase</keyword>
<proteinExistence type="predicted"/>